<dbReference type="InterPro" id="IPR051906">
    <property type="entry name" value="TolC-like"/>
</dbReference>
<dbReference type="GO" id="GO:1990281">
    <property type="term" value="C:efflux pump complex"/>
    <property type="evidence" value="ECO:0007669"/>
    <property type="project" value="TreeGrafter"/>
</dbReference>
<gene>
    <name evidence="10" type="ORF">PORCRE_438</name>
</gene>
<dbReference type="RefSeq" id="WP_023936454.1">
    <property type="nucleotide sequence ID" value="NZ_BAOU01000010.1"/>
</dbReference>
<keyword evidence="6" id="KW-0472">Membrane</keyword>
<organism evidence="10 11">
    <name type="scientific">Porphyromonas crevioricanis JCM 15906</name>
    <dbReference type="NCBI Taxonomy" id="1305617"/>
    <lineage>
        <taxon>Bacteria</taxon>
        <taxon>Pseudomonadati</taxon>
        <taxon>Bacteroidota</taxon>
        <taxon>Bacteroidia</taxon>
        <taxon>Bacteroidales</taxon>
        <taxon>Porphyromonadaceae</taxon>
        <taxon>Porphyromonas</taxon>
    </lineage>
</organism>
<dbReference type="GO" id="GO:0015288">
    <property type="term" value="F:porin activity"/>
    <property type="evidence" value="ECO:0007669"/>
    <property type="project" value="TreeGrafter"/>
</dbReference>
<dbReference type="GO" id="GO:0015562">
    <property type="term" value="F:efflux transmembrane transporter activity"/>
    <property type="evidence" value="ECO:0007669"/>
    <property type="project" value="InterPro"/>
</dbReference>
<evidence type="ECO:0000313" key="11">
    <source>
        <dbReference type="Proteomes" id="UP000018031"/>
    </source>
</evidence>
<evidence type="ECO:0000256" key="4">
    <source>
        <dbReference type="ARBA" id="ARBA00022452"/>
    </source>
</evidence>
<evidence type="ECO:0000256" key="2">
    <source>
        <dbReference type="ARBA" id="ARBA00007613"/>
    </source>
</evidence>
<accession>S4NGB8</accession>
<proteinExistence type="inferred from homology"/>
<dbReference type="SUPFAM" id="SSF56954">
    <property type="entry name" value="Outer membrane efflux proteins (OEP)"/>
    <property type="match status" value="1"/>
</dbReference>
<dbReference type="Gene3D" id="1.20.1600.10">
    <property type="entry name" value="Outer membrane efflux proteins (OEP)"/>
    <property type="match status" value="1"/>
</dbReference>
<keyword evidence="5" id="KW-0812">Transmembrane</keyword>
<feature type="signal peptide" evidence="9">
    <location>
        <begin position="1"/>
        <end position="25"/>
    </location>
</feature>
<protein>
    <submittedName>
        <fullName evidence="10">Outer membrane efflux protein</fullName>
    </submittedName>
</protein>
<keyword evidence="8" id="KW-0175">Coiled coil</keyword>
<reference evidence="10 11" key="2">
    <citation type="journal article" date="2013" name="Genome Announc.">
        <title>Draft Genome Sequences of Porphyromonas crevioricanis JCM 15906T and Porphyromonas cansulci JCM 13913T Isolated from a Canine Oral Cavity.</title>
        <authorList>
            <person name="Sakamoto M."/>
            <person name="Tanaka N."/>
            <person name="Shiwa Y."/>
            <person name="Yoshikawa H."/>
            <person name="Ohkuma M."/>
        </authorList>
    </citation>
    <scope>NUCLEOTIDE SEQUENCE [LARGE SCALE GENOMIC DNA]</scope>
    <source>
        <strain evidence="10 11">JCM 15906</strain>
    </source>
</reference>
<dbReference type="GO" id="GO:0009279">
    <property type="term" value="C:cell outer membrane"/>
    <property type="evidence" value="ECO:0007669"/>
    <property type="project" value="UniProtKB-SubCell"/>
</dbReference>
<dbReference type="AlphaFoldDB" id="S4NGB8"/>
<evidence type="ECO:0000256" key="1">
    <source>
        <dbReference type="ARBA" id="ARBA00004442"/>
    </source>
</evidence>
<name>S4NGB8_9PORP</name>
<keyword evidence="3" id="KW-0813">Transport</keyword>
<keyword evidence="7" id="KW-0998">Cell outer membrane</keyword>
<evidence type="ECO:0000256" key="3">
    <source>
        <dbReference type="ARBA" id="ARBA00022448"/>
    </source>
</evidence>
<evidence type="ECO:0000256" key="9">
    <source>
        <dbReference type="SAM" id="SignalP"/>
    </source>
</evidence>
<evidence type="ECO:0000256" key="6">
    <source>
        <dbReference type="ARBA" id="ARBA00023136"/>
    </source>
</evidence>
<evidence type="ECO:0000256" key="8">
    <source>
        <dbReference type="SAM" id="Coils"/>
    </source>
</evidence>
<evidence type="ECO:0000313" key="10">
    <source>
        <dbReference type="EMBL" id="GAD04742.1"/>
    </source>
</evidence>
<comment type="similarity">
    <text evidence="2">Belongs to the outer membrane factor (OMF) (TC 1.B.17) family.</text>
</comment>
<comment type="caution">
    <text evidence="10">The sequence shown here is derived from an EMBL/GenBank/DDBJ whole genome shotgun (WGS) entry which is preliminary data.</text>
</comment>
<evidence type="ECO:0000256" key="7">
    <source>
        <dbReference type="ARBA" id="ARBA00023237"/>
    </source>
</evidence>
<dbReference type="Pfam" id="PF02321">
    <property type="entry name" value="OEP"/>
    <property type="match status" value="2"/>
</dbReference>
<dbReference type="Proteomes" id="UP000018031">
    <property type="component" value="Unassembled WGS sequence"/>
</dbReference>
<dbReference type="EMBL" id="BAOU01000010">
    <property type="protein sequence ID" value="GAD04742.1"/>
    <property type="molecule type" value="Genomic_DNA"/>
</dbReference>
<sequence>MKKRKWLVVGTTTALWAMLCLSMEAQTAFTLDSCYRLARDRNREIAIAKHEIEAAKYKEKEVSVNFFPQVSLYGAAVSFGDDLQPINYDKLLGPLSPFVPPFIKNKTKIGMSDLRFGAVSAVQPLFMGGKIVAGRRMANEATKLKQSTLEMKERDVYDAVDEAYWQVVGLSSKLRLGKAYLKLIKDASADVHILVEQGIATKADALSVRVKQSEAEVMLTRIENGLQLSRMLLAQRCGLDPENPIYTTDEQNGALADGLELYRSAEDTDIASVVENRVEVRSLKTAEKIFSLERRMVLADMLPHIALVGGYSVSSPNYWSNPDRVFGGTYHIGLALTMPLTGLVSGTFKYGNANERLLIRKLETDDARTKINLQINQTRLNLTQAHKQLKKAQDNADNSKENLRMATIGYKEGVIPVINLTQAQTAWIQAEDALIEAQIGVRVAYTKYQRAIGVMPMEN</sequence>
<feature type="chain" id="PRO_5004531671" evidence="9">
    <location>
        <begin position="26"/>
        <end position="459"/>
    </location>
</feature>
<comment type="subcellular location">
    <subcellularLocation>
        <location evidence="1">Cell outer membrane</location>
    </subcellularLocation>
</comment>
<dbReference type="PANTHER" id="PTHR30026">
    <property type="entry name" value="OUTER MEMBRANE PROTEIN TOLC"/>
    <property type="match status" value="1"/>
</dbReference>
<keyword evidence="4" id="KW-1134">Transmembrane beta strand</keyword>
<reference evidence="11" key="1">
    <citation type="journal article" date="2013" name="Genome">
        <title>Draft Genome Sequences of Porphyromonas crevioricanis JCM 15906T and Porphyromonas cansulci JCM 13913T Isolated from a Canine Oral Cavity.</title>
        <authorList>
            <person name="Sakamoto M."/>
            <person name="Tanaka N."/>
            <person name="Shiwa Y."/>
            <person name="Yoshikawa H."/>
            <person name="Ohkuma M."/>
        </authorList>
    </citation>
    <scope>NUCLEOTIDE SEQUENCE [LARGE SCALE GENOMIC DNA]</scope>
    <source>
        <strain evidence="11">JCM 15906</strain>
    </source>
</reference>
<evidence type="ECO:0000256" key="5">
    <source>
        <dbReference type="ARBA" id="ARBA00022692"/>
    </source>
</evidence>
<dbReference type="PANTHER" id="PTHR30026:SF20">
    <property type="entry name" value="OUTER MEMBRANE PROTEIN TOLC"/>
    <property type="match status" value="1"/>
</dbReference>
<feature type="coiled-coil region" evidence="8">
    <location>
        <begin position="375"/>
        <end position="402"/>
    </location>
</feature>
<keyword evidence="9" id="KW-0732">Signal</keyword>
<dbReference type="InterPro" id="IPR003423">
    <property type="entry name" value="OMP_efflux"/>
</dbReference>